<proteinExistence type="predicted"/>
<dbReference type="EMBL" id="AP021861">
    <property type="protein sequence ID" value="BBO32026.1"/>
    <property type="molecule type" value="Genomic_DNA"/>
</dbReference>
<gene>
    <name evidence="2" type="ORF">PLANPX_1638</name>
</gene>
<evidence type="ECO:0000256" key="1">
    <source>
        <dbReference type="SAM" id="MobiDB-lite"/>
    </source>
</evidence>
<dbReference type="AlphaFoldDB" id="A0A5K7XCD2"/>
<accession>A0A5K7XCD2</accession>
<keyword evidence="3" id="KW-1185">Reference proteome</keyword>
<dbReference type="Proteomes" id="UP000326837">
    <property type="component" value="Chromosome"/>
</dbReference>
<feature type="region of interest" description="Disordered" evidence="1">
    <location>
        <begin position="1"/>
        <end position="70"/>
    </location>
</feature>
<organism evidence="2 3">
    <name type="scientific">Lacipirellula parvula</name>
    <dbReference type="NCBI Taxonomy" id="2650471"/>
    <lineage>
        <taxon>Bacteria</taxon>
        <taxon>Pseudomonadati</taxon>
        <taxon>Planctomycetota</taxon>
        <taxon>Planctomycetia</taxon>
        <taxon>Pirellulales</taxon>
        <taxon>Lacipirellulaceae</taxon>
        <taxon>Lacipirellula</taxon>
    </lineage>
</organism>
<evidence type="ECO:0000313" key="3">
    <source>
        <dbReference type="Proteomes" id="UP000326837"/>
    </source>
</evidence>
<evidence type="ECO:0000313" key="2">
    <source>
        <dbReference type="EMBL" id="BBO32026.1"/>
    </source>
</evidence>
<dbReference type="KEGG" id="lpav:PLANPX_1638"/>
<protein>
    <submittedName>
        <fullName evidence="2">Uncharacterized protein</fullName>
    </submittedName>
</protein>
<sequence length="70" mass="7992">MAGQPAIEPPSVGQPDRPEKSPQPHPPLKSYSDTSRSHRQPRLNEPPERPSLFHHKDTKVTKQHQVLKQE</sequence>
<reference evidence="3" key="1">
    <citation type="submission" date="2019-10" db="EMBL/GenBank/DDBJ databases">
        <title>Lacipirellula parvula gen. nov., sp. nov., representing a lineage of planctomycetes widespread in freshwater anoxic habitats, and description of the family Lacipirellulaceae.</title>
        <authorList>
            <person name="Dedysh S.N."/>
            <person name="Kulichevskaya I.S."/>
            <person name="Beletsky A.V."/>
            <person name="Rakitin A.L."/>
            <person name="Mardanov A.V."/>
            <person name="Ivanova A.A."/>
            <person name="Saltykova V.X."/>
            <person name="Rijpstra W.I.C."/>
            <person name="Sinninghe Damste J.S."/>
            <person name="Ravin N.V."/>
        </authorList>
    </citation>
    <scope>NUCLEOTIDE SEQUENCE [LARGE SCALE GENOMIC DNA]</scope>
    <source>
        <strain evidence="3">PX69</strain>
    </source>
</reference>
<name>A0A5K7XCD2_9BACT</name>